<gene>
    <name evidence="3" type="ORF">AQUSIP_06730</name>
</gene>
<dbReference type="RefSeq" id="WP_148338650.1">
    <property type="nucleotide sequence ID" value="NZ_LR699119.1"/>
</dbReference>
<dbReference type="Proteomes" id="UP000324194">
    <property type="component" value="Chromosome 1"/>
</dbReference>
<keyword evidence="1" id="KW-0812">Transmembrane</keyword>
<sequence length="161" mass="17601">MINSSFLAQLLRARIAGHPVHSMLVHFPSALFPMSLIFDILSIFTQNQCLACAAFYCLGGGIILGLSAAFAGAIDYSHLPSTHTAWYKASLHALLNVTWIILFSIVFGIKMKKFPNIAYASPIEIIISSASVIGLIYSNYLGGDLVFRDKLGFDQTNKNND</sequence>
<evidence type="ECO:0000256" key="1">
    <source>
        <dbReference type="SAM" id="Phobius"/>
    </source>
</evidence>
<keyword evidence="1" id="KW-0472">Membrane</keyword>
<dbReference type="AlphaFoldDB" id="A0A5E4PG60"/>
<feature type="transmembrane region" description="Helical" evidence="1">
    <location>
        <begin position="116"/>
        <end position="137"/>
    </location>
</feature>
<evidence type="ECO:0000259" key="2">
    <source>
        <dbReference type="Pfam" id="PF09990"/>
    </source>
</evidence>
<feature type="transmembrane region" description="Helical" evidence="1">
    <location>
        <begin position="53"/>
        <end position="74"/>
    </location>
</feature>
<feature type="transmembrane region" description="Helical" evidence="1">
    <location>
        <begin position="86"/>
        <end position="109"/>
    </location>
</feature>
<name>A0A5E4PG60_9COXI</name>
<keyword evidence="4" id="KW-1185">Reference proteome</keyword>
<dbReference type="EMBL" id="LR699119">
    <property type="protein sequence ID" value="VVC75383.1"/>
    <property type="molecule type" value="Genomic_DNA"/>
</dbReference>
<reference evidence="3 4" key="1">
    <citation type="submission" date="2019-08" db="EMBL/GenBank/DDBJ databases">
        <authorList>
            <person name="Guy L."/>
        </authorList>
    </citation>
    <scope>NUCLEOTIDE SEQUENCE [LARGE SCALE GENOMIC DNA]</scope>
    <source>
        <strain evidence="3 4">SGT-108</strain>
    </source>
</reference>
<feature type="domain" description="DUF2231" evidence="2">
    <location>
        <begin position="17"/>
        <end position="153"/>
    </location>
</feature>
<dbReference type="Pfam" id="PF09990">
    <property type="entry name" value="DUF2231"/>
    <property type="match status" value="1"/>
</dbReference>
<organism evidence="3 4">
    <name type="scientific">Aquicella siphonis</name>
    <dbReference type="NCBI Taxonomy" id="254247"/>
    <lineage>
        <taxon>Bacteria</taxon>
        <taxon>Pseudomonadati</taxon>
        <taxon>Pseudomonadota</taxon>
        <taxon>Gammaproteobacteria</taxon>
        <taxon>Legionellales</taxon>
        <taxon>Coxiellaceae</taxon>
        <taxon>Aquicella</taxon>
    </lineage>
</organism>
<accession>A0A5E4PG60</accession>
<evidence type="ECO:0000313" key="3">
    <source>
        <dbReference type="EMBL" id="VVC75383.1"/>
    </source>
</evidence>
<protein>
    <recommendedName>
        <fullName evidence="2">DUF2231 domain-containing protein</fullName>
    </recommendedName>
</protein>
<evidence type="ECO:0000313" key="4">
    <source>
        <dbReference type="Proteomes" id="UP000324194"/>
    </source>
</evidence>
<dbReference type="InterPro" id="IPR019251">
    <property type="entry name" value="DUF2231_TM"/>
</dbReference>
<proteinExistence type="predicted"/>
<feature type="transmembrane region" description="Helical" evidence="1">
    <location>
        <begin position="20"/>
        <end position="41"/>
    </location>
</feature>
<dbReference type="OrthoDB" id="2873672at2"/>
<dbReference type="KEGG" id="asip:AQUSIP_06730"/>
<keyword evidence="1" id="KW-1133">Transmembrane helix</keyword>